<feature type="region of interest" description="Disordered" evidence="1">
    <location>
        <begin position="177"/>
        <end position="203"/>
    </location>
</feature>
<evidence type="ECO:0000256" key="1">
    <source>
        <dbReference type="SAM" id="MobiDB-lite"/>
    </source>
</evidence>
<dbReference type="Proteomes" id="UP001558652">
    <property type="component" value="Unassembled WGS sequence"/>
</dbReference>
<feature type="compositionally biased region" description="Basic and acidic residues" evidence="1">
    <location>
        <begin position="194"/>
        <end position="203"/>
    </location>
</feature>
<keyword evidence="2" id="KW-0472">Membrane</keyword>
<feature type="transmembrane region" description="Helical" evidence="2">
    <location>
        <begin position="147"/>
        <end position="168"/>
    </location>
</feature>
<organism evidence="3 4">
    <name type="scientific">Ranatra chinensis</name>
    <dbReference type="NCBI Taxonomy" id="642074"/>
    <lineage>
        <taxon>Eukaryota</taxon>
        <taxon>Metazoa</taxon>
        <taxon>Ecdysozoa</taxon>
        <taxon>Arthropoda</taxon>
        <taxon>Hexapoda</taxon>
        <taxon>Insecta</taxon>
        <taxon>Pterygota</taxon>
        <taxon>Neoptera</taxon>
        <taxon>Paraneoptera</taxon>
        <taxon>Hemiptera</taxon>
        <taxon>Heteroptera</taxon>
        <taxon>Panheteroptera</taxon>
        <taxon>Nepomorpha</taxon>
        <taxon>Nepidae</taxon>
        <taxon>Ranatrinae</taxon>
        <taxon>Ranatra</taxon>
    </lineage>
</organism>
<evidence type="ECO:0000313" key="4">
    <source>
        <dbReference type="Proteomes" id="UP001558652"/>
    </source>
</evidence>
<feature type="transmembrane region" description="Helical" evidence="2">
    <location>
        <begin position="56"/>
        <end position="81"/>
    </location>
</feature>
<dbReference type="AlphaFoldDB" id="A0ABD0Z6P0"/>
<feature type="compositionally biased region" description="Low complexity" evidence="1">
    <location>
        <begin position="263"/>
        <end position="273"/>
    </location>
</feature>
<comment type="caution">
    <text evidence="3">The sequence shown here is derived from an EMBL/GenBank/DDBJ whole genome shotgun (WGS) entry which is preliminary data.</text>
</comment>
<dbReference type="EMBL" id="JBFDAA010000007">
    <property type="protein sequence ID" value="KAL1131039.1"/>
    <property type="molecule type" value="Genomic_DNA"/>
</dbReference>
<feature type="compositionally biased region" description="Pro residues" evidence="1">
    <location>
        <begin position="274"/>
        <end position="285"/>
    </location>
</feature>
<accession>A0ABD0Z6P0</accession>
<proteinExistence type="predicted"/>
<protein>
    <submittedName>
        <fullName evidence="3">Uncharacterized protein</fullName>
    </submittedName>
</protein>
<keyword evidence="2" id="KW-0812">Transmembrane</keyword>
<keyword evidence="4" id="KW-1185">Reference proteome</keyword>
<evidence type="ECO:0000313" key="3">
    <source>
        <dbReference type="EMBL" id="KAL1131039.1"/>
    </source>
</evidence>
<feature type="region of interest" description="Disordered" evidence="1">
    <location>
        <begin position="263"/>
        <end position="304"/>
    </location>
</feature>
<evidence type="ECO:0000256" key="2">
    <source>
        <dbReference type="SAM" id="Phobius"/>
    </source>
</evidence>
<sequence>MGDPGVAGSADLHMQSIPGAKPCGPLQGFSQFLLPSCGTYNLFECLDTITAPETLVVWTSIILAANVLLVIASLMLISVIVTITTKRVLFWLYAYLFFCLFVIVLDVGFTSVISMDTTSAMNSACLPYNEVGALTLLSLAIITSKGVILWLANICFFLFLFIVGLRAFKVRSSASSQSSGAESDLTSDFIVPHRPTEDRDRPIKVVGKSGAPVAVPDYSALNRWPCLLFSSKLAPVSKSDGELSGPAAWSKTPLQMQTFQQSAFQQQAFQQPPLETPPPPRPPLQTPARPASTQPPRFDSFQGNQPCSLEEAIRTISLRHTNSPYAREYTLVRLVPLLPQAVAAGGVEPPLARPLVTEVDHQESNSKEEWDNQCQIGVRLVTTTRWINRQPSFPFGNGTASPNQCRYRRGQTVGVAGRRYSQPFEPLSSVTLIDSGYNTSKTIGVDWKQIGTHTFTCPENDSVSLGGNQMSKQMTLTAKP</sequence>
<gene>
    <name evidence="3" type="ORF">AAG570_012276</name>
</gene>
<feature type="transmembrane region" description="Helical" evidence="2">
    <location>
        <begin position="88"/>
        <end position="113"/>
    </location>
</feature>
<keyword evidence="2" id="KW-1133">Transmembrane helix</keyword>
<name>A0ABD0Z6P0_9HEMI</name>
<reference evidence="3 4" key="1">
    <citation type="submission" date="2024-07" db="EMBL/GenBank/DDBJ databases">
        <title>Chromosome-level genome assembly of the water stick insect Ranatra chinensis (Heteroptera: Nepidae).</title>
        <authorList>
            <person name="Liu X."/>
        </authorList>
    </citation>
    <scope>NUCLEOTIDE SEQUENCE [LARGE SCALE GENOMIC DNA]</scope>
    <source>
        <strain evidence="3">Cailab_2021Rc</strain>
        <tissue evidence="3">Muscle</tissue>
    </source>
</reference>